<dbReference type="AlphaFoldDB" id="A0AAV8YUG6"/>
<organism evidence="2 3">
    <name type="scientific">Aromia moschata</name>
    <dbReference type="NCBI Taxonomy" id="1265417"/>
    <lineage>
        <taxon>Eukaryota</taxon>
        <taxon>Metazoa</taxon>
        <taxon>Ecdysozoa</taxon>
        <taxon>Arthropoda</taxon>
        <taxon>Hexapoda</taxon>
        <taxon>Insecta</taxon>
        <taxon>Pterygota</taxon>
        <taxon>Neoptera</taxon>
        <taxon>Endopterygota</taxon>
        <taxon>Coleoptera</taxon>
        <taxon>Polyphaga</taxon>
        <taxon>Cucujiformia</taxon>
        <taxon>Chrysomeloidea</taxon>
        <taxon>Cerambycidae</taxon>
        <taxon>Cerambycinae</taxon>
        <taxon>Callichromatini</taxon>
        <taxon>Aromia</taxon>
    </lineage>
</organism>
<sequence length="376" mass="43215">MSLKEVENWIDKDQYEPPYKVFNDSQLIEIAKGGIEESDSEEELLNSNNNKDSDEESPNFPPPSLDEVLPSTLQIRRWSRGNKIVTVEENRSVDSLMEKMVQLKIDIFYIIVTVLEIAKEINQILTVITEEVELNILLYFTETPRNSTTNTARYFNISRTSIVKVLKKHHYKPYRIVPVQKLFARDREFRLQFCQEMVNRHNENNLFINNILFTDESTFSTSGERKNNHHWASENPRVCHEIKKQGCSTVNVWCGIHKNKILGPIFIERSLTGEEYLNMLRTSIEELLDDMPFCSEIDHDLYDIRPGEFCHDEIECDVSGIKVYASTRARTKFSDTDRLPGGGVSVSRIPGGRGPASSAGAGATATRNRFRIYLVL</sequence>
<accession>A0AAV8YUG6</accession>
<dbReference type="PANTHER" id="PTHR47326">
    <property type="entry name" value="TRANSPOSABLE ELEMENT TC3 TRANSPOSASE-LIKE PROTEIN"/>
    <property type="match status" value="1"/>
</dbReference>
<dbReference type="EMBL" id="JAPWTK010000040">
    <property type="protein sequence ID" value="KAJ8955126.1"/>
    <property type="molecule type" value="Genomic_DNA"/>
</dbReference>
<evidence type="ECO:0008006" key="4">
    <source>
        <dbReference type="Google" id="ProtNLM"/>
    </source>
</evidence>
<proteinExistence type="predicted"/>
<dbReference type="InterPro" id="IPR036397">
    <property type="entry name" value="RNaseH_sf"/>
</dbReference>
<keyword evidence="3" id="KW-1185">Reference proteome</keyword>
<evidence type="ECO:0000313" key="2">
    <source>
        <dbReference type="EMBL" id="KAJ8955126.1"/>
    </source>
</evidence>
<dbReference type="GO" id="GO:0003676">
    <property type="term" value="F:nucleic acid binding"/>
    <property type="evidence" value="ECO:0007669"/>
    <property type="project" value="InterPro"/>
</dbReference>
<dbReference type="Proteomes" id="UP001162162">
    <property type="component" value="Unassembled WGS sequence"/>
</dbReference>
<dbReference type="PANTHER" id="PTHR47326:SF1">
    <property type="entry name" value="HTH PSQ-TYPE DOMAIN-CONTAINING PROTEIN"/>
    <property type="match status" value="1"/>
</dbReference>
<name>A0AAV8YUG6_9CUCU</name>
<evidence type="ECO:0000256" key="1">
    <source>
        <dbReference type="SAM" id="MobiDB-lite"/>
    </source>
</evidence>
<comment type="caution">
    <text evidence="2">The sequence shown here is derived from an EMBL/GenBank/DDBJ whole genome shotgun (WGS) entry which is preliminary data.</text>
</comment>
<gene>
    <name evidence="2" type="ORF">NQ318_009019</name>
</gene>
<reference evidence="2" key="1">
    <citation type="journal article" date="2023" name="Insect Mol. Biol.">
        <title>Genome sequencing provides insights into the evolution of gene families encoding plant cell wall-degrading enzymes in longhorned beetles.</title>
        <authorList>
            <person name="Shin N.R."/>
            <person name="Okamura Y."/>
            <person name="Kirsch R."/>
            <person name="Pauchet Y."/>
        </authorList>
    </citation>
    <scope>NUCLEOTIDE SEQUENCE</scope>
    <source>
        <strain evidence="2">AMC_N1</strain>
    </source>
</reference>
<evidence type="ECO:0000313" key="3">
    <source>
        <dbReference type="Proteomes" id="UP001162162"/>
    </source>
</evidence>
<protein>
    <recommendedName>
        <fullName evidence="4">Transposase</fullName>
    </recommendedName>
</protein>
<feature type="region of interest" description="Disordered" evidence="1">
    <location>
        <begin position="32"/>
        <end position="66"/>
    </location>
</feature>
<dbReference type="Gene3D" id="3.30.420.10">
    <property type="entry name" value="Ribonuclease H-like superfamily/Ribonuclease H"/>
    <property type="match status" value="1"/>
</dbReference>